<feature type="compositionally biased region" description="Low complexity" evidence="1">
    <location>
        <begin position="63"/>
        <end position="79"/>
    </location>
</feature>
<dbReference type="Proteomes" id="UP001367676">
    <property type="component" value="Unassembled WGS sequence"/>
</dbReference>
<proteinExistence type="predicted"/>
<dbReference type="EMBL" id="JBBCAQ010000010">
    <property type="protein sequence ID" value="KAK7601893.1"/>
    <property type="molecule type" value="Genomic_DNA"/>
</dbReference>
<evidence type="ECO:0000313" key="3">
    <source>
        <dbReference type="Proteomes" id="UP001367676"/>
    </source>
</evidence>
<sequence length="168" mass="19277">MVQIKEDSEFPKTGYRVKRQQEPDPADQFFDSVFQIPISTLNAVNGLIKSTRPVIRRARERIQQQYQSWQEQASNGGRPNRGRPNGRPRPAGREEDHDEEKTLLISKVVMRDSSTKFGRASQSARPHSVEAASQLDQIRLSQPARSTEFIELASHFDQIESRKPCQKF</sequence>
<reference evidence="2 3" key="1">
    <citation type="submission" date="2024-03" db="EMBL/GenBank/DDBJ databases">
        <title>Adaptation during the transition from Ophiocordyceps entomopathogen to insect associate is accompanied by gene loss and intensified selection.</title>
        <authorList>
            <person name="Ward C.M."/>
            <person name="Onetto C.A."/>
            <person name="Borneman A.R."/>
        </authorList>
    </citation>
    <scope>NUCLEOTIDE SEQUENCE [LARGE SCALE GENOMIC DNA]</scope>
    <source>
        <strain evidence="2">AWRI1</strain>
        <tissue evidence="2">Single Adult Female</tissue>
    </source>
</reference>
<feature type="region of interest" description="Disordered" evidence="1">
    <location>
        <begin position="61"/>
        <end position="134"/>
    </location>
</feature>
<feature type="region of interest" description="Disordered" evidence="1">
    <location>
        <begin position="1"/>
        <end position="26"/>
    </location>
</feature>
<accession>A0AAN9Y6N0</accession>
<feature type="compositionally biased region" description="Basic and acidic residues" evidence="1">
    <location>
        <begin position="1"/>
        <end position="10"/>
    </location>
</feature>
<comment type="caution">
    <text evidence="2">The sequence shown here is derived from an EMBL/GenBank/DDBJ whole genome shotgun (WGS) entry which is preliminary data.</text>
</comment>
<feature type="compositionally biased region" description="Basic and acidic residues" evidence="1">
    <location>
        <begin position="91"/>
        <end position="102"/>
    </location>
</feature>
<protein>
    <submittedName>
        <fullName evidence="2">Uncharacterized protein</fullName>
    </submittedName>
</protein>
<organism evidence="2 3">
    <name type="scientific">Parthenolecanium corni</name>
    <dbReference type="NCBI Taxonomy" id="536013"/>
    <lineage>
        <taxon>Eukaryota</taxon>
        <taxon>Metazoa</taxon>
        <taxon>Ecdysozoa</taxon>
        <taxon>Arthropoda</taxon>
        <taxon>Hexapoda</taxon>
        <taxon>Insecta</taxon>
        <taxon>Pterygota</taxon>
        <taxon>Neoptera</taxon>
        <taxon>Paraneoptera</taxon>
        <taxon>Hemiptera</taxon>
        <taxon>Sternorrhyncha</taxon>
        <taxon>Coccoidea</taxon>
        <taxon>Coccidae</taxon>
        <taxon>Parthenolecanium</taxon>
    </lineage>
</organism>
<gene>
    <name evidence="2" type="ORF">V9T40_009334</name>
</gene>
<evidence type="ECO:0000256" key="1">
    <source>
        <dbReference type="SAM" id="MobiDB-lite"/>
    </source>
</evidence>
<dbReference type="AlphaFoldDB" id="A0AAN9Y6N0"/>
<evidence type="ECO:0000313" key="2">
    <source>
        <dbReference type="EMBL" id="KAK7601893.1"/>
    </source>
</evidence>
<name>A0AAN9Y6N0_9HEMI</name>
<keyword evidence="3" id="KW-1185">Reference proteome</keyword>